<dbReference type="Gene3D" id="3.40.190.10">
    <property type="entry name" value="Periplasmic binding protein-like II"/>
    <property type="match status" value="1"/>
</dbReference>
<keyword evidence="4" id="KW-1185">Reference proteome</keyword>
<name>A0A7X0PHI0_9BURK</name>
<dbReference type="Pfam" id="PF03401">
    <property type="entry name" value="TctC"/>
    <property type="match status" value="1"/>
</dbReference>
<keyword evidence="2" id="KW-0732">Signal</keyword>
<dbReference type="PANTHER" id="PTHR42928:SF5">
    <property type="entry name" value="BLR1237 PROTEIN"/>
    <property type="match status" value="1"/>
</dbReference>
<dbReference type="PANTHER" id="PTHR42928">
    <property type="entry name" value="TRICARBOXYLATE-BINDING PROTEIN"/>
    <property type="match status" value="1"/>
</dbReference>
<comment type="similarity">
    <text evidence="1">Belongs to the UPF0065 (bug) family.</text>
</comment>
<dbReference type="InterPro" id="IPR042100">
    <property type="entry name" value="Bug_dom1"/>
</dbReference>
<accession>A0A7X0PHI0</accession>
<keyword evidence="3" id="KW-0675">Receptor</keyword>
<dbReference type="AlphaFoldDB" id="A0A7X0PHI0"/>
<dbReference type="Proteomes" id="UP000575083">
    <property type="component" value="Unassembled WGS sequence"/>
</dbReference>
<dbReference type="PROSITE" id="PS51257">
    <property type="entry name" value="PROKAR_LIPOPROTEIN"/>
    <property type="match status" value="1"/>
</dbReference>
<dbReference type="CDD" id="cd07012">
    <property type="entry name" value="PBP2_Bug_TTT"/>
    <property type="match status" value="1"/>
</dbReference>
<dbReference type="SUPFAM" id="SSF53850">
    <property type="entry name" value="Periplasmic binding protein-like II"/>
    <property type="match status" value="1"/>
</dbReference>
<dbReference type="EMBL" id="JACHLK010000009">
    <property type="protein sequence ID" value="MBB6561679.1"/>
    <property type="molecule type" value="Genomic_DNA"/>
</dbReference>
<feature type="chain" id="PRO_5031372499" evidence="2">
    <location>
        <begin position="24"/>
        <end position="336"/>
    </location>
</feature>
<feature type="signal peptide" evidence="2">
    <location>
        <begin position="1"/>
        <end position="23"/>
    </location>
</feature>
<dbReference type="Gene3D" id="3.40.190.150">
    <property type="entry name" value="Bordetella uptake gene, domain 1"/>
    <property type="match status" value="1"/>
</dbReference>
<proteinExistence type="inferred from homology"/>
<organism evidence="3 4">
    <name type="scientific">Acidovorax soli</name>
    <dbReference type="NCBI Taxonomy" id="592050"/>
    <lineage>
        <taxon>Bacteria</taxon>
        <taxon>Pseudomonadati</taxon>
        <taxon>Pseudomonadota</taxon>
        <taxon>Betaproteobacteria</taxon>
        <taxon>Burkholderiales</taxon>
        <taxon>Comamonadaceae</taxon>
        <taxon>Acidovorax</taxon>
    </lineage>
</organism>
<sequence length="336" mass="34825">MTQRLRVPLLMAALAAACGLAHAQSATATTAATKDAWPDPHQSVRLVVPFPPGGGTDAVARALGQKLGTRLGTPVVVDNKPGASTIIGTEAVVRAKADGYTLLVSGSTSYSVNPALRAKLPYDPAADLVPVATVARAPLVMVVSANAPYKDLNALVAAAKAAPKTIHYATFGSGSGPHLAGALLEQAAGIQLQDVPYRGSSQSLMALIGGEIQLGIDTVAAAAPQIRAGKLRALAIAGKARSTMLPGVPTVEELKLPAAAFDAWYAIAAPARTPQPVIRRLVTEVEAITRDPAIQEQMRAQGMEPVHLGPVATRAVIDEEIVRYRALAHRAKIIVE</sequence>
<comment type="caution">
    <text evidence="3">The sequence shown here is derived from an EMBL/GenBank/DDBJ whole genome shotgun (WGS) entry which is preliminary data.</text>
</comment>
<dbReference type="InterPro" id="IPR005064">
    <property type="entry name" value="BUG"/>
</dbReference>
<gene>
    <name evidence="3" type="ORF">HNP48_004373</name>
</gene>
<dbReference type="RefSeq" id="WP_184860947.1">
    <property type="nucleotide sequence ID" value="NZ_JACHLK010000009.1"/>
</dbReference>
<dbReference type="PIRSF" id="PIRSF017082">
    <property type="entry name" value="YflP"/>
    <property type="match status" value="1"/>
</dbReference>
<evidence type="ECO:0000313" key="4">
    <source>
        <dbReference type="Proteomes" id="UP000575083"/>
    </source>
</evidence>
<evidence type="ECO:0000256" key="1">
    <source>
        <dbReference type="ARBA" id="ARBA00006987"/>
    </source>
</evidence>
<evidence type="ECO:0000313" key="3">
    <source>
        <dbReference type="EMBL" id="MBB6561679.1"/>
    </source>
</evidence>
<protein>
    <submittedName>
        <fullName evidence="3">Tripartite-type tricarboxylate transporter receptor subunit TctC</fullName>
    </submittedName>
</protein>
<reference evidence="3 4" key="1">
    <citation type="submission" date="2020-08" db="EMBL/GenBank/DDBJ databases">
        <title>Functional genomics of gut bacteria from endangered species of beetles.</title>
        <authorList>
            <person name="Carlos-Shanley C."/>
        </authorList>
    </citation>
    <scope>NUCLEOTIDE SEQUENCE [LARGE SCALE GENOMIC DNA]</scope>
    <source>
        <strain evidence="3 4">S00198</strain>
    </source>
</reference>
<evidence type="ECO:0000256" key="2">
    <source>
        <dbReference type="SAM" id="SignalP"/>
    </source>
</evidence>